<dbReference type="Pfam" id="PF00672">
    <property type="entry name" value="HAMP"/>
    <property type="match status" value="1"/>
</dbReference>
<dbReference type="Gene3D" id="1.10.287.950">
    <property type="entry name" value="Methyl-accepting chemotaxis protein"/>
    <property type="match status" value="1"/>
</dbReference>
<evidence type="ECO:0000256" key="6">
    <source>
        <dbReference type="PROSITE-ProRule" id="PRU00284"/>
    </source>
</evidence>
<sequence>MSIRNKLLIGFSTVLVFTTVGFLVLYYSLQSIGDSYKNLAEKEVVKLNLAQDIRFEDLMLADAIKGIIIDPQSETQLKLYNEYAEKINNDITSVRKLINDERAVKIFKEIDDNNQELIDLESQMMELAGTDREKTLEIHNGDYQEVREIFSRNLEDFEKIQEEIMETAVQDGMQVIEQRSTISIIVIFISIILSIVVSLMISRMITKPLHIVVNKLVELSSNEGDLTARLFINSKDEFGKLSNAFNTMIGNIQQIIKHVQKTTSEVAASSEELYSSSEQNSEATNQITMSIQEIAAGADKQVVSTQESLTALSEITMGIQKVANSSQSVEESTRGTSEKAENGNLVITKTLKQMETIQSTVADAGAKVQELGELSNQVGQIVEVITAIADQTNLLALNAAIEAARAGESGKGFAVVADEVRKLAEQSKDSAAKIKTLISSIQLNTSLAVESTNKGINEVNQGIHVVNEASLAFHAILHSIREVANQIQEVAASSQQMTAGAEQVTNIIDELSNISKEASNSSQMVAAASEQQLASMEEIAASAENLSKMSSDLEEVVGKFKV</sequence>
<comment type="similarity">
    <text evidence="5">Belongs to the methyl-accepting chemotaxis (MCP) protein family.</text>
</comment>
<organism evidence="10 11">
    <name type="scientific">Robertmurraya beringensis</name>
    <dbReference type="NCBI Taxonomy" id="641660"/>
    <lineage>
        <taxon>Bacteria</taxon>
        <taxon>Bacillati</taxon>
        <taxon>Bacillota</taxon>
        <taxon>Bacilli</taxon>
        <taxon>Bacillales</taxon>
        <taxon>Bacillaceae</taxon>
        <taxon>Robertmurraya</taxon>
    </lineage>
</organism>
<keyword evidence="7" id="KW-1133">Transmembrane helix</keyword>
<feature type="domain" description="Methyl-accepting transducer" evidence="8">
    <location>
        <begin position="276"/>
        <end position="512"/>
    </location>
</feature>
<dbReference type="PROSITE" id="PS50111">
    <property type="entry name" value="CHEMOTAXIS_TRANSDUC_2"/>
    <property type="match status" value="1"/>
</dbReference>
<dbReference type="Pfam" id="PF00015">
    <property type="entry name" value="MCPsignal"/>
    <property type="match status" value="1"/>
</dbReference>
<accession>A0ABV6KTR0</accession>
<dbReference type="CDD" id="cd06225">
    <property type="entry name" value="HAMP"/>
    <property type="match status" value="1"/>
</dbReference>
<feature type="domain" description="HAMP" evidence="9">
    <location>
        <begin position="203"/>
        <end position="257"/>
    </location>
</feature>
<evidence type="ECO:0000256" key="3">
    <source>
        <dbReference type="ARBA" id="ARBA00023136"/>
    </source>
</evidence>
<dbReference type="Gene3D" id="6.10.340.10">
    <property type="match status" value="1"/>
</dbReference>
<name>A0ABV6KTR0_9BACI</name>
<dbReference type="Pfam" id="PF12729">
    <property type="entry name" value="4HB_MCP_1"/>
    <property type="match status" value="1"/>
</dbReference>
<keyword evidence="3 7" id="KW-0472">Membrane</keyword>
<evidence type="ECO:0000313" key="11">
    <source>
        <dbReference type="Proteomes" id="UP001589738"/>
    </source>
</evidence>
<comment type="caution">
    <text evidence="10">The sequence shown here is derived from an EMBL/GenBank/DDBJ whole genome shotgun (WGS) entry which is preliminary data.</text>
</comment>
<evidence type="ECO:0000256" key="4">
    <source>
        <dbReference type="ARBA" id="ARBA00023224"/>
    </source>
</evidence>
<evidence type="ECO:0000313" key="10">
    <source>
        <dbReference type="EMBL" id="MFC0476715.1"/>
    </source>
</evidence>
<dbReference type="RefSeq" id="WP_377058574.1">
    <property type="nucleotide sequence ID" value="NZ_JBHLUU010000110.1"/>
</dbReference>
<dbReference type="InterPro" id="IPR004089">
    <property type="entry name" value="MCPsignal_dom"/>
</dbReference>
<dbReference type="SMART" id="SM00283">
    <property type="entry name" value="MA"/>
    <property type="match status" value="1"/>
</dbReference>
<dbReference type="PANTHER" id="PTHR32089:SF112">
    <property type="entry name" value="LYSOZYME-LIKE PROTEIN-RELATED"/>
    <property type="match status" value="1"/>
</dbReference>
<dbReference type="SUPFAM" id="SSF58104">
    <property type="entry name" value="Methyl-accepting chemotaxis protein (MCP) signaling domain"/>
    <property type="match status" value="1"/>
</dbReference>
<keyword evidence="7" id="KW-0812">Transmembrane</keyword>
<evidence type="ECO:0000256" key="7">
    <source>
        <dbReference type="SAM" id="Phobius"/>
    </source>
</evidence>
<reference evidence="10 11" key="1">
    <citation type="submission" date="2024-09" db="EMBL/GenBank/DDBJ databases">
        <authorList>
            <person name="Sun Q."/>
            <person name="Mori K."/>
        </authorList>
    </citation>
    <scope>NUCLEOTIDE SEQUENCE [LARGE SCALE GENOMIC DNA]</scope>
    <source>
        <strain evidence="10 11">CGMCC 1.9126</strain>
    </source>
</reference>
<feature type="transmembrane region" description="Helical" evidence="7">
    <location>
        <begin position="182"/>
        <end position="201"/>
    </location>
</feature>
<gene>
    <name evidence="10" type="ORF">ACFFHF_16050</name>
</gene>
<dbReference type="PANTHER" id="PTHR32089">
    <property type="entry name" value="METHYL-ACCEPTING CHEMOTAXIS PROTEIN MCPB"/>
    <property type="match status" value="1"/>
</dbReference>
<evidence type="ECO:0000256" key="5">
    <source>
        <dbReference type="ARBA" id="ARBA00029447"/>
    </source>
</evidence>
<dbReference type="InterPro" id="IPR003660">
    <property type="entry name" value="HAMP_dom"/>
</dbReference>
<protein>
    <submittedName>
        <fullName evidence="10">Methyl-accepting chemotaxis protein</fullName>
    </submittedName>
</protein>
<dbReference type="Proteomes" id="UP001589738">
    <property type="component" value="Unassembled WGS sequence"/>
</dbReference>
<dbReference type="EMBL" id="JBHLUU010000110">
    <property type="protein sequence ID" value="MFC0476715.1"/>
    <property type="molecule type" value="Genomic_DNA"/>
</dbReference>
<feature type="transmembrane region" description="Helical" evidence="7">
    <location>
        <begin position="7"/>
        <end position="29"/>
    </location>
</feature>
<keyword evidence="2" id="KW-1003">Cell membrane</keyword>
<evidence type="ECO:0000259" key="9">
    <source>
        <dbReference type="PROSITE" id="PS50885"/>
    </source>
</evidence>
<keyword evidence="11" id="KW-1185">Reference proteome</keyword>
<keyword evidence="4 6" id="KW-0807">Transducer</keyword>
<dbReference type="SMART" id="SM00304">
    <property type="entry name" value="HAMP"/>
    <property type="match status" value="1"/>
</dbReference>
<proteinExistence type="inferred from homology"/>
<evidence type="ECO:0000256" key="2">
    <source>
        <dbReference type="ARBA" id="ARBA00022475"/>
    </source>
</evidence>
<evidence type="ECO:0000259" key="8">
    <source>
        <dbReference type="PROSITE" id="PS50111"/>
    </source>
</evidence>
<dbReference type="InterPro" id="IPR024478">
    <property type="entry name" value="HlyB_4HB_MCP"/>
</dbReference>
<evidence type="ECO:0000256" key="1">
    <source>
        <dbReference type="ARBA" id="ARBA00004236"/>
    </source>
</evidence>
<dbReference type="PROSITE" id="PS50885">
    <property type="entry name" value="HAMP"/>
    <property type="match status" value="1"/>
</dbReference>
<comment type="subcellular location">
    <subcellularLocation>
        <location evidence="1">Cell membrane</location>
    </subcellularLocation>
</comment>
<dbReference type="CDD" id="cd11386">
    <property type="entry name" value="MCP_signal"/>
    <property type="match status" value="1"/>
</dbReference>